<evidence type="ECO:0000313" key="2">
    <source>
        <dbReference type="Proteomes" id="UP001143856"/>
    </source>
</evidence>
<proteinExistence type="predicted"/>
<gene>
    <name evidence="1" type="ORF">NUW58_g1635</name>
</gene>
<comment type="caution">
    <text evidence="1">The sequence shown here is derived from an EMBL/GenBank/DDBJ whole genome shotgun (WGS) entry which is preliminary data.</text>
</comment>
<protein>
    <submittedName>
        <fullName evidence="1">Uncharacterized protein</fullName>
    </submittedName>
</protein>
<dbReference type="Proteomes" id="UP001143856">
    <property type="component" value="Unassembled WGS sequence"/>
</dbReference>
<accession>A0ACC1PK95</accession>
<keyword evidence="2" id="KW-1185">Reference proteome</keyword>
<organism evidence="1 2">
    <name type="scientific">Xylaria curta</name>
    <dbReference type="NCBI Taxonomy" id="42375"/>
    <lineage>
        <taxon>Eukaryota</taxon>
        <taxon>Fungi</taxon>
        <taxon>Dikarya</taxon>
        <taxon>Ascomycota</taxon>
        <taxon>Pezizomycotina</taxon>
        <taxon>Sordariomycetes</taxon>
        <taxon>Xylariomycetidae</taxon>
        <taxon>Xylariales</taxon>
        <taxon>Xylariaceae</taxon>
        <taxon>Xylaria</taxon>
    </lineage>
</organism>
<evidence type="ECO:0000313" key="1">
    <source>
        <dbReference type="EMBL" id="KAJ2994126.1"/>
    </source>
</evidence>
<reference evidence="1" key="1">
    <citation type="submission" date="2022-10" db="EMBL/GenBank/DDBJ databases">
        <title>Genome Sequence of Xylaria curta.</title>
        <authorList>
            <person name="Buettner E."/>
        </authorList>
    </citation>
    <scope>NUCLEOTIDE SEQUENCE</scope>
    <source>
        <strain evidence="1">Babe10</strain>
    </source>
</reference>
<dbReference type="EMBL" id="JAPDGR010000185">
    <property type="protein sequence ID" value="KAJ2994126.1"/>
    <property type="molecule type" value="Genomic_DNA"/>
</dbReference>
<name>A0ACC1PK95_9PEZI</name>
<sequence length="110" mass="12478">MRIYRSEEIKIPSDQNLTELLHSSARPNLPESHLIAKDNLTNRSLTIGQLRERAGKIAKGFQVKLQPPDQARWAIILPNSVDFLELVHAILWTGGVHGRTSWSRTALQYP</sequence>